<evidence type="ECO:0000256" key="5">
    <source>
        <dbReference type="ARBA" id="ARBA00023239"/>
    </source>
</evidence>
<keyword evidence="3" id="KW-0210">Decarboxylase</keyword>
<dbReference type="GO" id="GO:0016831">
    <property type="term" value="F:carboxy-lyase activity"/>
    <property type="evidence" value="ECO:0007669"/>
    <property type="project" value="UniProtKB-KW"/>
</dbReference>
<evidence type="ECO:0000256" key="2">
    <source>
        <dbReference type="ARBA" id="ARBA00009533"/>
    </source>
</evidence>
<dbReference type="InterPro" id="IPR015424">
    <property type="entry name" value="PyrdxlP-dep_Trfase"/>
</dbReference>
<dbReference type="OrthoDB" id="2161780at2759"/>
<dbReference type="PANTHER" id="PTHR45677">
    <property type="entry name" value="GLUTAMATE DECARBOXYLASE-RELATED"/>
    <property type="match status" value="1"/>
</dbReference>
<organism evidence="8 9">
    <name type="scientific">Trichomonascus ciferrii</name>
    <dbReference type="NCBI Taxonomy" id="44093"/>
    <lineage>
        <taxon>Eukaryota</taxon>
        <taxon>Fungi</taxon>
        <taxon>Dikarya</taxon>
        <taxon>Ascomycota</taxon>
        <taxon>Saccharomycotina</taxon>
        <taxon>Dipodascomycetes</taxon>
        <taxon>Dipodascales</taxon>
        <taxon>Trichomonascaceae</taxon>
        <taxon>Trichomonascus</taxon>
        <taxon>Trichomonascus ciferrii complex</taxon>
    </lineage>
</organism>
<evidence type="ECO:0008006" key="10">
    <source>
        <dbReference type="Google" id="ProtNLM"/>
    </source>
</evidence>
<keyword evidence="4 6" id="KW-0663">Pyridoxal phosphate</keyword>
<protein>
    <recommendedName>
        <fullName evidence="10">Glutamate decarboxylase</fullName>
    </recommendedName>
</protein>
<dbReference type="Gene3D" id="3.90.1150.170">
    <property type="match status" value="1"/>
</dbReference>
<proteinExistence type="inferred from homology"/>
<dbReference type="GO" id="GO:0005737">
    <property type="term" value="C:cytoplasm"/>
    <property type="evidence" value="ECO:0007669"/>
    <property type="project" value="TreeGrafter"/>
</dbReference>
<dbReference type="Proteomes" id="UP000761534">
    <property type="component" value="Unassembled WGS sequence"/>
</dbReference>
<dbReference type="InterPro" id="IPR015421">
    <property type="entry name" value="PyrdxlP-dep_Trfase_major"/>
</dbReference>
<evidence type="ECO:0000256" key="6">
    <source>
        <dbReference type="PIRSR" id="PIRSR602129-50"/>
    </source>
</evidence>
<dbReference type="VEuPathDB" id="FungiDB:TRICI_002931"/>
<evidence type="ECO:0000313" key="8">
    <source>
        <dbReference type="EMBL" id="KAA8914433.1"/>
    </source>
</evidence>
<evidence type="ECO:0000256" key="3">
    <source>
        <dbReference type="ARBA" id="ARBA00022793"/>
    </source>
</evidence>
<evidence type="ECO:0000313" key="9">
    <source>
        <dbReference type="Proteomes" id="UP000761534"/>
    </source>
</evidence>
<dbReference type="GO" id="GO:0019752">
    <property type="term" value="P:carboxylic acid metabolic process"/>
    <property type="evidence" value="ECO:0007669"/>
    <property type="project" value="InterPro"/>
</dbReference>
<dbReference type="AlphaFoldDB" id="A0A642V5H1"/>
<dbReference type="GO" id="GO:0030170">
    <property type="term" value="F:pyridoxal phosphate binding"/>
    <property type="evidence" value="ECO:0007669"/>
    <property type="project" value="InterPro"/>
</dbReference>
<dbReference type="Gene3D" id="3.40.640.10">
    <property type="entry name" value="Type I PLP-dependent aspartate aminotransferase-like (Major domain)"/>
    <property type="match status" value="1"/>
</dbReference>
<accession>A0A642V5H1</accession>
<name>A0A642V5H1_9ASCO</name>
<dbReference type="EMBL" id="SWFS01000201">
    <property type="protein sequence ID" value="KAA8914433.1"/>
    <property type="molecule type" value="Genomic_DNA"/>
</dbReference>
<dbReference type="InterPro" id="IPR002129">
    <property type="entry name" value="PyrdxlP-dep_de-COase"/>
</dbReference>
<keyword evidence="9" id="KW-1185">Reference proteome</keyword>
<dbReference type="Pfam" id="PF00282">
    <property type="entry name" value="Pyridoxal_deC"/>
    <property type="match status" value="1"/>
</dbReference>
<dbReference type="PANTHER" id="PTHR45677:SF8">
    <property type="entry name" value="CYSTEINE SULFINIC ACID DECARBOXYLASE"/>
    <property type="match status" value="1"/>
</dbReference>
<reference evidence="8" key="1">
    <citation type="journal article" date="2019" name="G3 (Bethesda)">
        <title>Genome Assemblies of Two Rare Opportunistic Yeast Pathogens: Diutina rugosa (syn. Candida rugosa) and Trichomonascus ciferrii (syn. Candida ciferrii).</title>
        <authorList>
            <person name="Mixao V."/>
            <person name="Saus E."/>
            <person name="Hansen A.P."/>
            <person name="Lass-Florl C."/>
            <person name="Gabaldon T."/>
        </authorList>
    </citation>
    <scope>NUCLEOTIDE SEQUENCE</scope>
    <source>
        <strain evidence="8">CBS 4856</strain>
    </source>
</reference>
<evidence type="ECO:0000256" key="7">
    <source>
        <dbReference type="RuleBase" id="RU000382"/>
    </source>
</evidence>
<comment type="caution">
    <text evidence="8">The sequence shown here is derived from an EMBL/GenBank/DDBJ whole genome shotgun (WGS) entry which is preliminary data.</text>
</comment>
<comment type="cofactor">
    <cofactor evidence="1 6 7">
        <name>pyridoxal 5'-phosphate</name>
        <dbReference type="ChEBI" id="CHEBI:597326"/>
    </cofactor>
</comment>
<sequence>METVASDLEASRDKELTLVLEAVTKKLVDYAKMNGDPDTGSVGISDGPRELSEKLKLELPKKGQEYQGLLKDVDMLLDNSAVTWNPGFLEKLYASTNPVGIASDMLLSVLNTNSHVFTVSPALTLIENKVGHEYAKMFGFEGRFAGGLTFPGGSYSNSTSLTMARSIKFPDTKTKGNGNYRFAVFASSHAHYSVEKAAIFCGMGSESVFKIKVDETGCMIVSQLEDAIERAKSQGFTPLYVNATAGTTVLGSFEDLNAIADVAKKHNLWMHVDGSWGGNVVFSRKRKYKISGVERADSLTVNPHKMLGVPTTCSFLLLPDKRVFQTANSLAAPYLFHNSSDNEEENYDLADGTMGCGRRPDALKLYLGWRWYGTEGYEKRIDHAFDVTEYLARSVRDAPDFVLASEYPPPCLQTCLFYAPQNELSSDPDNNSTITHKISHELHRQGKFMIDFAPDPKGRGDFFRVVIVSPIVSSCTVDDLLASIRQIGKTLK</sequence>
<dbReference type="SUPFAM" id="SSF53383">
    <property type="entry name" value="PLP-dependent transferases"/>
    <property type="match status" value="1"/>
</dbReference>
<keyword evidence="5 7" id="KW-0456">Lyase</keyword>
<gene>
    <name evidence="8" type="ORF">TRICI_002931</name>
</gene>
<evidence type="ECO:0000256" key="4">
    <source>
        <dbReference type="ARBA" id="ARBA00022898"/>
    </source>
</evidence>
<comment type="similarity">
    <text evidence="2 7">Belongs to the group II decarboxylase family.</text>
</comment>
<evidence type="ECO:0000256" key="1">
    <source>
        <dbReference type="ARBA" id="ARBA00001933"/>
    </source>
</evidence>
<feature type="modified residue" description="N6-(pyridoxal phosphate)lysine" evidence="6">
    <location>
        <position position="305"/>
    </location>
</feature>